<evidence type="ECO:0000313" key="2">
    <source>
        <dbReference type="Proteomes" id="UP000238937"/>
    </source>
</evidence>
<accession>A0A2T1GJW8</accession>
<dbReference type="EMBL" id="PVWO01000052">
    <property type="protein sequence ID" value="PSB57986.1"/>
    <property type="molecule type" value="Genomic_DNA"/>
</dbReference>
<dbReference type="Pfam" id="PF11672">
    <property type="entry name" value="DUF3268"/>
    <property type="match status" value="1"/>
</dbReference>
<dbReference type="RefSeq" id="WP_106301675.1">
    <property type="nucleotide sequence ID" value="NZ_PVWO01000052.1"/>
</dbReference>
<gene>
    <name evidence="1" type="ORF">C7B77_06360</name>
</gene>
<dbReference type="InterPro" id="IPR021686">
    <property type="entry name" value="DUF3268"/>
</dbReference>
<reference evidence="1 2" key="1">
    <citation type="submission" date="2018-03" db="EMBL/GenBank/DDBJ databases">
        <title>The ancient ancestry and fast evolution of plastids.</title>
        <authorList>
            <person name="Moore K.R."/>
            <person name="Magnabosco C."/>
            <person name="Momper L."/>
            <person name="Gold D.A."/>
            <person name="Bosak T."/>
            <person name="Fournier G.P."/>
        </authorList>
    </citation>
    <scope>NUCLEOTIDE SEQUENCE [LARGE SCALE GENOMIC DNA]</scope>
    <source>
        <strain evidence="1 2">CCALA 037</strain>
    </source>
</reference>
<comment type="caution">
    <text evidence="1">The sequence shown here is derived from an EMBL/GenBank/DDBJ whole genome shotgun (WGS) entry which is preliminary data.</text>
</comment>
<name>A0A2T1GJW8_9CYAN</name>
<proteinExistence type="predicted"/>
<dbReference type="AlphaFoldDB" id="A0A2T1GJW8"/>
<protein>
    <submittedName>
        <fullName evidence="1">Uncharacterized protein</fullName>
    </submittedName>
</protein>
<dbReference type="OrthoDB" id="1028010at2"/>
<evidence type="ECO:0000313" key="1">
    <source>
        <dbReference type="EMBL" id="PSB57986.1"/>
    </source>
</evidence>
<keyword evidence="2" id="KW-1185">Reference proteome</keyword>
<dbReference type="Proteomes" id="UP000238937">
    <property type="component" value="Unassembled WGS sequence"/>
</dbReference>
<sequence length="146" mass="16730">MTKRLKLDAWKEEVLAGKLCPYCNNSTNRIKGLEIYGKNTSWSDLEFMLCRPCWAYAGVHRESGIALGSVANSTLRNKRKAAHQVFDRLYKEAHLTRAQAYTWLANQLNLDRKLTHIGMFGEESCDLVIELVVPFLEKLRQQKLSG</sequence>
<organism evidence="1 2">
    <name type="scientific">Chamaesiphon polymorphus CCALA 037</name>
    <dbReference type="NCBI Taxonomy" id="2107692"/>
    <lineage>
        <taxon>Bacteria</taxon>
        <taxon>Bacillati</taxon>
        <taxon>Cyanobacteriota</taxon>
        <taxon>Cyanophyceae</taxon>
        <taxon>Gomontiellales</taxon>
        <taxon>Chamaesiphonaceae</taxon>
        <taxon>Chamaesiphon</taxon>
    </lineage>
</organism>